<dbReference type="EMBL" id="AP005447">
    <property type="protein sequence ID" value="BAD31404.1"/>
    <property type="molecule type" value="Genomic_DNA"/>
</dbReference>
<accession>Q6Z146</accession>
<organism evidence="2 4">
    <name type="scientific">Oryza sativa subsp. japonica</name>
    <name type="common">Rice</name>
    <dbReference type="NCBI Taxonomy" id="39947"/>
    <lineage>
        <taxon>Eukaryota</taxon>
        <taxon>Viridiplantae</taxon>
        <taxon>Streptophyta</taxon>
        <taxon>Embryophyta</taxon>
        <taxon>Tracheophyta</taxon>
        <taxon>Spermatophyta</taxon>
        <taxon>Magnoliopsida</taxon>
        <taxon>Liliopsida</taxon>
        <taxon>Poales</taxon>
        <taxon>Poaceae</taxon>
        <taxon>BOP clade</taxon>
        <taxon>Oryzoideae</taxon>
        <taxon>Oryzeae</taxon>
        <taxon>Oryzinae</taxon>
        <taxon>Oryza</taxon>
        <taxon>Oryza sativa</taxon>
    </lineage>
</organism>
<evidence type="ECO:0000313" key="4">
    <source>
        <dbReference type="Proteomes" id="UP000000763"/>
    </source>
</evidence>
<dbReference type="AlphaFoldDB" id="Q6Z146"/>
<feature type="region of interest" description="Disordered" evidence="1">
    <location>
        <begin position="145"/>
        <end position="204"/>
    </location>
</feature>
<name>Q6Z146_ORYSJ</name>
<reference evidence="4" key="4">
    <citation type="journal article" date="2008" name="Nucleic Acids Res.">
        <title>The rice annotation project database (RAP-DB): 2008 update.</title>
        <authorList>
            <consortium name="The rice annotation project (RAP)"/>
        </authorList>
    </citation>
    <scope>GENOME REANNOTATION</scope>
    <source>
        <strain evidence="4">cv. Nipponbare</strain>
    </source>
</reference>
<evidence type="ECO:0000313" key="3">
    <source>
        <dbReference type="EMBL" id="BAD31404.1"/>
    </source>
</evidence>
<evidence type="ECO:0000313" key="2">
    <source>
        <dbReference type="EMBL" id="BAC84304.1"/>
    </source>
</evidence>
<reference evidence="2" key="2">
    <citation type="submission" date="2002-06" db="EMBL/GenBank/DDBJ databases">
        <title>Oryza sativa nipponbare(GA3) genomic DNA, chromosome 7, PAC clone:P0443H10.</title>
        <authorList>
            <person name="Sasaki T."/>
            <person name="Matsumoto T."/>
            <person name="Katayose Y."/>
        </authorList>
    </citation>
    <scope>NUCLEOTIDE SEQUENCE</scope>
</reference>
<protein>
    <submittedName>
        <fullName evidence="2">Uncharacterized protein</fullName>
    </submittedName>
</protein>
<dbReference type="EMBL" id="AP005451">
    <property type="protein sequence ID" value="BAC84304.1"/>
    <property type="molecule type" value="Genomic_DNA"/>
</dbReference>
<dbReference type="Proteomes" id="UP000000763">
    <property type="component" value="Chromosome 7"/>
</dbReference>
<feature type="compositionally biased region" description="Basic and acidic residues" evidence="1">
    <location>
        <begin position="165"/>
        <end position="191"/>
    </location>
</feature>
<proteinExistence type="predicted"/>
<evidence type="ECO:0000256" key="1">
    <source>
        <dbReference type="SAM" id="MobiDB-lite"/>
    </source>
</evidence>
<reference evidence="3" key="1">
    <citation type="submission" date="2002-06" db="EMBL/GenBank/DDBJ databases">
        <title>Oryza sativa nipponbare(GA3) genomic DNA, chromosome 7, PAC clone:P0035G02.</title>
        <authorList>
            <person name="Sasaki T."/>
            <person name="Matsumoto T."/>
            <person name="Katayose Y."/>
        </authorList>
    </citation>
    <scope>NUCLEOTIDE SEQUENCE</scope>
</reference>
<reference evidence="4" key="3">
    <citation type="journal article" date="2005" name="Nature">
        <title>The map-based sequence of the rice genome.</title>
        <authorList>
            <consortium name="International rice genome sequencing project (IRGSP)"/>
            <person name="Matsumoto T."/>
            <person name="Wu J."/>
            <person name="Kanamori H."/>
            <person name="Katayose Y."/>
            <person name="Fujisawa M."/>
            <person name="Namiki N."/>
            <person name="Mizuno H."/>
            <person name="Yamamoto K."/>
            <person name="Antonio B.A."/>
            <person name="Baba T."/>
            <person name="Sakata K."/>
            <person name="Nagamura Y."/>
            <person name="Aoki H."/>
            <person name="Arikawa K."/>
            <person name="Arita K."/>
            <person name="Bito T."/>
            <person name="Chiden Y."/>
            <person name="Fujitsuka N."/>
            <person name="Fukunaka R."/>
            <person name="Hamada M."/>
            <person name="Harada C."/>
            <person name="Hayashi A."/>
            <person name="Hijishita S."/>
            <person name="Honda M."/>
            <person name="Hosokawa S."/>
            <person name="Ichikawa Y."/>
            <person name="Idonuma A."/>
            <person name="Iijima M."/>
            <person name="Ikeda M."/>
            <person name="Ikeno M."/>
            <person name="Ito K."/>
            <person name="Ito S."/>
            <person name="Ito T."/>
            <person name="Ito Y."/>
            <person name="Ito Y."/>
            <person name="Iwabuchi A."/>
            <person name="Kamiya K."/>
            <person name="Karasawa W."/>
            <person name="Kurita K."/>
            <person name="Katagiri S."/>
            <person name="Kikuta A."/>
            <person name="Kobayashi H."/>
            <person name="Kobayashi N."/>
            <person name="Machita K."/>
            <person name="Maehara T."/>
            <person name="Masukawa M."/>
            <person name="Mizubayashi T."/>
            <person name="Mukai Y."/>
            <person name="Nagasaki H."/>
            <person name="Nagata Y."/>
            <person name="Naito S."/>
            <person name="Nakashima M."/>
            <person name="Nakama Y."/>
            <person name="Nakamichi Y."/>
            <person name="Nakamura M."/>
            <person name="Meguro A."/>
            <person name="Negishi M."/>
            <person name="Ohta I."/>
            <person name="Ohta T."/>
            <person name="Okamoto M."/>
            <person name="Ono N."/>
            <person name="Saji S."/>
            <person name="Sakaguchi M."/>
            <person name="Sakai K."/>
            <person name="Shibata M."/>
            <person name="Shimokawa T."/>
            <person name="Song J."/>
            <person name="Takazaki Y."/>
            <person name="Terasawa K."/>
            <person name="Tsugane M."/>
            <person name="Tsuji K."/>
            <person name="Ueda S."/>
            <person name="Waki K."/>
            <person name="Yamagata H."/>
            <person name="Yamamoto M."/>
            <person name="Yamamoto S."/>
            <person name="Yamane H."/>
            <person name="Yoshiki S."/>
            <person name="Yoshihara R."/>
            <person name="Yukawa K."/>
            <person name="Zhong H."/>
            <person name="Yano M."/>
            <person name="Yuan Q."/>
            <person name="Ouyang S."/>
            <person name="Liu J."/>
            <person name="Jones K.M."/>
            <person name="Gansberger K."/>
            <person name="Moffat K."/>
            <person name="Hill J."/>
            <person name="Bera J."/>
            <person name="Fadrosh D."/>
            <person name="Jin S."/>
            <person name="Johri S."/>
            <person name="Kim M."/>
            <person name="Overton L."/>
            <person name="Reardon M."/>
            <person name="Tsitrin T."/>
            <person name="Vuong H."/>
            <person name="Weaver B."/>
            <person name="Ciecko A."/>
            <person name="Tallon L."/>
            <person name="Jackson J."/>
            <person name="Pai G."/>
            <person name="Aken S.V."/>
            <person name="Utterback T."/>
            <person name="Reidmuller S."/>
            <person name="Feldblyum T."/>
            <person name="Hsiao J."/>
            <person name="Zismann V."/>
            <person name="Iobst S."/>
            <person name="de Vazeille A.R."/>
            <person name="Buell C.R."/>
            <person name="Ying K."/>
            <person name="Li Y."/>
            <person name="Lu T."/>
            <person name="Huang Y."/>
            <person name="Zhao Q."/>
            <person name="Feng Q."/>
            <person name="Zhang L."/>
            <person name="Zhu J."/>
            <person name="Weng Q."/>
            <person name="Mu J."/>
            <person name="Lu Y."/>
            <person name="Fan D."/>
            <person name="Liu Y."/>
            <person name="Guan J."/>
            <person name="Zhang Y."/>
            <person name="Yu S."/>
            <person name="Liu X."/>
            <person name="Zhang Y."/>
            <person name="Hong G."/>
            <person name="Han B."/>
            <person name="Choisne N."/>
            <person name="Demange N."/>
            <person name="Orjeda G."/>
            <person name="Samain S."/>
            <person name="Cattolico L."/>
            <person name="Pelletier E."/>
            <person name="Couloux A."/>
            <person name="Segurens B."/>
            <person name="Wincker P."/>
            <person name="D'Hont A."/>
            <person name="Scarpelli C."/>
            <person name="Weissenbach J."/>
            <person name="Salanoubat M."/>
            <person name="Quetier F."/>
            <person name="Yu Y."/>
            <person name="Kim H.R."/>
            <person name="Rambo T."/>
            <person name="Currie J."/>
            <person name="Collura K."/>
            <person name="Luo M."/>
            <person name="Yang T."/>
            <person name="Ammiraju J.S.S."/>
            <person name="Engler F."/>
            <person name="Soderlund C."/>
            <person name="Wing R.A."/>
            <person name="Palmer L.E."/>
            <person name="de la Bastide M."/>
            <person name="Spiegel L."/>
            <person name="Nascimento L."/>
            <person name="Zutavern T."/>
            <person name="O'Shaughnessy A."/>
            <person name="Dike S."/>
            <person name="Dedhia N."/>
            <person name="Preston R."/>
            <person name="Balija V."/>
            <person name="McCombie W.R."/>
            <person name="Chow T."/>
            <person name="Chen H."/>
            <person name="Chung M."/>
            <person name="Chen C."/>
            <person name="Shaw J."/>
            <person name="Wu H."/>
            <person name="Hsiao K."/>
            <person name="Chao Y."/>
            <person name="Chu M."/>
            <person name="Cheng C."/>
            <person name="Hour A."/>
            <person name="Lee P."/>
            <person name="Lin S."/>
            <person name="Lin Y."/>
            <person name="Liou J."/>
            <person name="Liu S."/>
            <person name="Hsing Y."/>
            <person name="Raghuvanshi S."/>
            <person name="Mohanty A."/>
            <person name="Bharti A.K."/>
            <person name="Gaur A."/>
            <person name="Gupta V."/>
            <person name="Kumar D."/>
            <person name="Ravi V."/>
            <person name="Vij S."/>
            <person name="Kapur A."/>
            <person name="Khurana P."/>
            <person name="Khurana P."/>
            <person name="Khurana J.P."/>
            <person name="Tyagi A.K."/>
            <person name="Gaikwad K."/>
            <person name="Singh A."/>
            <person name="Dalal V."/>
            <person name="Srivastava S."/>
            <person name="Dixit A."/>
            <person name="Pal A.K."/>
            <person name="Ghazi I.A."/>
            <person name="Yadav M."/>
            <person name="Pandit A."/>
            <person name="Bhargava A."/>
            <person name="Sureshbabu K."/>
            <person name="Batra K."/>
            <person name="Sharma T.R."/>
            <person name="Mohapatra T."/>
            <person name="Singh N.K."/>
            <person name="Messing J."/>
            <person name="Nelson A.B."/>
            <person name="Fuks G."/>
            <person name="Kavchok S."/>
            <person name="Keizer G."/>
            <person name="Linton E."/>
            <person name="Llaca V."/>
            <person name="Song R."/>
            <person name="Tanyolac B."/>
            <person name="Young S."/>
            <person name="Ho-Il K."/>
            <person name="Hahn J.H."/>
            <person name="Sangsakoo G."/>
            <person name="Vanavichit A."/>
            <person name="de Mattos Luiz.A.T."/>
            <person name="Zimmer P.D."/>
            <person name="Malone G."/>
            <person name="Dellagostin O."/>
            <person name="de Oliveira A.C."/>
            <person name="Bevan M."/>
            <person name="Bancroft I."/>
            <person name="Minx P."/>
            <person name="Cordum H."/>
            <person name="Wilson R."/>
            <person name="Cheng Z."/>
            <person name="Jin W."/>
            <person name="Jiang J."/>
            <person name="Leong S.A."/>
            <person name="Iwama H."/>
            <person name="Gojobori T."/>
            <person name="Itoh T."/>
            <person name="Niimura Y."/>
            <person name="Fujii Y."/>
            <person name="Habara T."/>
            <person name="Sakai H."/>
            <person name="Sato Y."/>
            <person name="Wilson G."/>
            <person name="Kumar K."/>
            <person name="McCouch S."/>
            <person name="Juretic N."/>
            <person name="Hoen D."/>
            <person name="Wright S."/>
            <person name="Bruskiewich R."/>
            <person name="Bureau T."/>
            <person name="Miyao A."/>
            <person name="Hirochika H."/>
            <person name="Nishikawa T."/>
            <person name="Kadowaki K."/>
            <person name="Sugiura M."/>
            <person name="Burr B."/>
            <person name="Sasaki T."/>
        </authorList>
    </citation>
    <scope>NUCLEOTIDE SEQUENCE [LARGE SCALE GENOMIC DNA]</scope>
    <source>
        <strain evidence="4">cv. Nipponbare</strain>
    </source>
</reference>
<sequence length="204" mass="22583">MWRCWGAAAESVVVALEREERGKGIEMKTTTLSRSCTRTKARRHPPTPTTHPTTHPPPLLLRTPWRRRRHRVRGKHGATTALFRPVDFAPPSACRRRPPLCPAAHPPTRSFLVVGSVDGVFQGAAALLAFTRTGGAPVGVGANHARHRRRSSLAAPPTRAVLYPGRREREGRTEEEREGRGKKREKGEGRRVRLTCGAHMGPTI</sequence>
<feature type="compositionally biased region" description="Pro residues" evidence="1">
    <location>
        <begin position="46"/>
        <end position="59"/>
    </location>
</feature>
<gene>
    <name evidence="3" type="ORF">P0035G02.3</name>
    <name evidence="2" type="ORF">P0443H10.23</name>
</gene>
<feature type="region of interest" description="Disordered" evidence="1">
    <location>
        <begin position="32"/>
        <end position="61"/>
    </location>
</feature>